<reference evidence="1 2" key="1">
    <citation type="submission" date="2009-07" db="EMBL/GenBank/DDBJ databases">
        <authorList>
            <person name="Madupu R."/>
            <person name="Sebastian Y."/>
            <person name="Durkin A.S."/>
            <person name="Torralba M."/>
            <person name="Methe B."/>
            <person name="Sutton G.G."/>
            <person name="Strausberg R.L."/>
            <person name="Nelson K.E."/>
        </authorList>
    </citation>
    <scope>NUCLEOTIDE SEQUENCE [LARGE SCALE GENOMIC DNA]</scope>
    <source>
        <strain evidence="1 2">RM3277</strain>
    </source>
</reference>
<evidence type="ECO:0000313" key="2">
    <source>
        <dbReference type="Proteomes" id="UP000003107"/>
    </source>
</evidence>
<comment type="caution">
    <text evidence="1">The sequence shown here is derived from an EMBL/GenBank/DDBJ whole genome shotgun (WGS) entry which is preliminary data.</text>
</comment>
<gene>
    <name evidence="1" type="ORF">CAMSH0001_1872</name>
</gene>
<sequence>MSCRKAACLASAFERFEIFTLRQTICLNLEIKISAQLSNSSRDISPYFFTFKFEVKFS</sequence>
<dbReference type="AlphaFoldDB" id="C6RDF6"/>
<name>C6RDF6_9BACT</name>
<dbReference type="STRING" id="553219.CAMSH0001_1872"/>
<proteinExistence type="predicted"/>
<dbReference type="Proteomes" id="UP000003107">
    <property type="component" value="Unassembled WGS sequence"/>
</dbReference>
<evidence type="ECO:0000313" key="1">
    <source>
        <dbReference type="EMBL" id="EET80723.1"/>
    </source>
</evidence>
<organism evidence="1 2">
    <name type="scientific">Campylobacter showae RM3277</name>
    <dbReference type="NCBI Taxonomy" id="553219"/>
    <lineage>
        <taxon>Bacteria</taxon>
        <taxon>Pseudomonadati</taxon>
        <taxon>Campylobacterota</taxon>
        <taxon>Epsilonproteobacteria</taxon>
        <taxon>Campylobacterales</taxon>
        <taxon>Campylobacteraceae</taxon>
        <taxon>Campylobacter</taxon>
    </lineage>
</organism>
<keyword evidence="2" id="KW-1185">Reference proteome</keyword>
<accession>C6RDF6</accession>
<dbReference type="EMBL" id="ACVQ01000005">
    <property type="protein sequence ID" value="EET80723.1"/>
    <property type="molecule type" value="Genomic_DNA"/>
</dbReference>
<protein>
    <submittedName>
        <fullName evidence="1">Uncharacterized protein</fullName>
    </submittedName>
</protein>